<accession>A0ABW0I434</accession>
<protein>
    <submittedName>
        <fullName evidence="2">Carbamoyltransferase C-terminal domain-containing protein</fullName>
    </submittedName>
</protein>
<gene>
    <name evidence="2" type="ORF">ACFPOF_31835</name>
</gene>
<evidence type="ECO:0000313" key="2">
    <source>
        <dbReference type="EMBL" id="MFC5407345.1"/>
    </source>
</evidence>
<dbReference type="PANTHER" id="PTHR34847">
    <property type="entry name" value="NODULATION PROTEIN U"/>
    <property type="match status" value="1"/>
</dbReference>
<reference evidence="3" key="1">
    <citation type="journal article" date="2019" name="Int. J. Syst. Evol. Microbiol.">
        <title>The Global Catalogue of Microorganisms (GCM) 10K type strain sequencing project: providing services to taxonomists for standard genome sequencing and annotation.</title>
        <authorList>
            <consortium name="The Broad Institute Genomics Platform"/>
            <consortium name="The Broad Institute Genome Sequencing Center for Infectious Disease"/>
            <person name="Wu L."/>
            <person name="Ma J."/>
        </authorList>
    </citation>
    <scope>NUCLEOTIDE SEQUENCE [LARGE SCALE GENOMIC DNA]</scope>
    <source>
        <strain evidence="3">CGMCC 1.18575</strain>
    </source>
</reference>
<dbReference type="PANTHER" id="PTHR34847:SF1">
    <property type="entry name" value="NODULATION PROTEIN U"/>
    <property type="match status" value="1"/>
</dbReference>
<evidence type="ECO:0000259" key="1">
    <source>
        <dbReference type="Pfam" id="PF16861"/>
    </source>
</evidence>
<dbReference type="Proteomes" id="UP001596113">
    <property type="component" value="Unassembled WGS sequence"/>
</dbReference>
<proteinExistence type="predicted"/>
<dbReference type="InterPro" id="IPR038152">
    <property type="entry name" value="Carbam_trans_C_sf"/>
</dbReference>
<dbReference type="Pfam" id="PF16861">
    <property type="entry name" value="Carbam_trans_C"/>
    <property type="match status" value="1"/>
</dbReference>
<dbReference type="EMBL" id="JBHSMI010000067">
    <property type="protein sequence ID" value="MFC5407345.1"/>
    <property type="molecule type" value="Genomic_DNA"/>
</dbReference>
<organism evidence="2 3">
    <name type="scientific">Cohnella soli</name>
    <dbReference type="NCBI Taxonomy" id="425005"/>
    <lineage>
        <taxon>Bacteria</taxon>
        <taxon>Bacillati</taxon>
        <taxon>Bacillota</taxon>
        <taxon>Bacilli</taxon>
        <taxon>Bacillales</taxon>
        <taxon>Paenibacillaceae</taxon>
        <taxon>Cohnella</taxon>
    </lineage>
</organism>
<comment type="caution">
    <text evidence="2">The sequence shown here is derived from an EMBL/GenBank/DDBJ whole genome shotgun (WGS) entry which is preliminary data.</text>
</comment>
<dbReference type="RefSeq" id="WP_378139928.1">
    <property type="nucleotide sequence ID" value="NZ_JBHSMI010000067.1"/>
</dbReference>
<keyword evidence="3" id="KW-1185">Reference proteome</keyword>
<name>A0ABW0I434_9BACL</name>
<feature type="domain" description="Carbamoyltransferase C-terminal" evidence="1">
    <location>
        <begin position="395"/>
        <end position="550"/>
    </location>
</feature>
<dbReference type="InterPro" id="IPR051338">
    <property type="entry name" value="NodU/CmcH_Carbamoyltrnsfr"/>
</dbReference>
<dbReference type="Gene3D" id="3.30.420.40">
    <property type="match status" value="1"/>
</dbReference>
<evidence type="ECO:0000313" key="3">
    <source>
        <dbReference type="Proteomes" id="UP001596113"/>
    </source>
</evidence>
<dbReference type="InterPro" id="IPR031730">
    <property type="entry name" value="Carbam_trans_C"/>
</dbReference>
<sequence length="644" mass="73848">MKDGYYLSIYAHVDELTHLLEAHTRHDQNMALFRKEGENVTLVRFWELERFSRIKAHPYSFFDETEAKAEINRRLQSENLSLEDMVEVWGTPRLQNHSEYHSMQDYPALSYHSVSHLFSTLLMDTDVFYKERMIGMAVDAGPDGVLDPHEIDKSPYAGCYSDCGKIELFPIASPALLWYELKARFRMREGSLMALGTSSTSTACFPEMQIPHIDDYLSRVYAGEYIDALLSFVNRLTESDTGTLFNGFDPRFTEEENRISMVVKQIDHVSFQMMCANIDNLIEKFNIVPSDTYLALSGGFALNCPINARLMQAYSFKGFQAPPCVNDSGLSLGMGLYAFYARLSPQKIRFRLNNAFYGEHDRNLSDILQKYSVYISQVSSALPDVIAKDILAHPIVWFDGAAEMGPRALGKRSILGDPGNAQTKDKLNEIKQREWWRPVAPIVILEELNNWFDRAFESPFMLHAFEVREEKRGLVPGILHLDGTARVQTITKRSDPVLYDVIAAIQKQTGIPMLCNTSLNDKGEPIIQTLDQAVHFALQKDMPVIYLNRTRVVLRGHAKYRGTMHSAAAKLGLSVEEKERLMAIHNPYNIPEEMLLYYFESLHRLNKSTFNYDIRDEHQAKALKRTVSLHRRMFERELLDVHLL</sequence>
<dbReference type="Gene3D" id="3.90.870.20">
    <property type="entry name" value="Carbamoyltransferase, C-terminal domain"/>
    <property type="match status" value="1"/>
</dbReference>